<sequence>MGTRVVLKLLEPLLGKGYCVTIDSFYTLPELVDALIKDCTDVYGTVRANRKEMPPEFRAPKLKKGDTHAYQRVGGRHHLEQRPEVVHHLRPAGGADVEKRRSRHARQAPLLECLEQEAQHQSQENVSTGNVLTRFYCILTSFHRIIM</sequence>
<protein>
    <submittedName>
        <fullName evidence="1">Uncharacterized protein</fullName>
    </submittedName>
</protein>
<evidence type="ECO:0000313" key="1">
    <source>
        <dbReference type="EMBL" id="KAG0425593.1"/>
    </source>
</evidence>
<gene>
    <name evidence="1" type="ORF">HPB47_027225</name>
</gene>
<dbReference type="EMBL" id="JABSTQ010009818">
    <property type="protein sequence ID" value="KAG0425593.1"/>
    <property type="molecule type" value="Genomic_DNA"/>
</dbReference>
<name>A0AC60PWD4_IXOPE</name>
<evidence type="ECO:0000313" key="2">
    <source>
        <dbReference type="Proteomes" id="UP000805193"/>
    </source>
</evidence>
<keyword evidence="2" id="KW-1185">Reference proteome</keyword>
<proteinExistence type="predicted"/>
<comment type="caution">
    <text evidence="1">The sequence shown here is derived from an EMBL/GenBank/DDBJ whole genome shotgun (WGS) entry which is preliminary data.</text>
</comment>
<accession>A0AC60PWD4</accession>
<reference evidence="1 2" key="1">
    <citation type="journal article" date="2020" name="Cell">
        <title>Large-Scale Comparative Analyses of Tick Genomes Elucidate Their Genetic Diversity and Vector Capacities.</title>
        <authorList>
            <consortium name="Tick Genome and Microbiome Consortium (TIGMIC)"/>
            <person name="Jia N."/>
            <person name="Wang J."/>
            <person name="Shi W."/>
            <person name="Du L."/>
            <person name="Sun Y."/>
            <person name="Zhan W."/>
            <person name="Jiang J.F."/>
            <person name="Wang Q."/>
            <person name="Zhang B."/>
            <person name="Ji P."/>
            <person name="Bell-Sakyi L."/>
            <person name="Cui X.M."/>
            <person name="Yuan T.T."/>
            <person name="Jiang B.G."/>
            <person name="Yang W.F."/>
            <person name="Lam T.T."/>
            <person name="Chang Q.C."/>
            <person name="Ding S.J."/>
            <person name="Wang X.J."/>
            <person name="Zhu J.G."/>
            <person name="Ruan X.D."/>
            <person name="Zhao L."/>
            <person name="Wei J.T."/>
            <person name="Ye R.Z."/>
            <person name="Que T.C."/>
            <person name="Du C.H."/>
            <person name="Zhou Y.H."/>
            <person name="Cheng J.X."/>
            <person name="Dai P.F."/>
            <person name="Guo W.B."/>
            <person name="Han X.H."/>
            <person name="Huang E.J."/>
            <person name="Li L.F."/>
            <person name="Wei W."/>
            <person name="Gao Y.C."/>
            <person name="Liu J.Z."/>
            <person name="Shao H.Z."/>
            <person name="Wang X."/>
            <person name="Wang C.C."/>
            <person name="Yang T.C."/>
            <person name="Huo Q.B."/>
            <person name="Li W."/>
            <person name="Chen H.Y."/>
            <person name="Chen S.E."/>
            <person name="Zhou L.G."/>
            <person name="Ni X.B."/>
            <person name="Tian J.H."/>
            <person name="Sheng Y."/>
            <person name="Liu T."/>
            <person name="Pan Y.S."/>
            <person name="Xia L.Y."/>
            <person name="Li J."/>
            <person name="Zhao F."/>
            <person name="Cao W.C."/>
        </authorList>
    </citation>
    <scope>NUCLEOTIDE SEQUENCE [LARGE SCALE GENOMIC DNA]</scope>
    <source>
        <strain evidence="1">Iper-2018</strain>
    </source>
</reference>
<organism evidence="1 2">
    <name type="scientific">Ixodes persulcatus</name>
    <name type="common">Taiga tick</name>
    <dbReference type="NCBI Taxonomy" id="34615"/>
    <lineage>
        <taxon>Eukaryota</taxon>
        <taxon>Metazoa</taxon>
        <taxon>Ecdysozoa</taxon>
        <taxon>Arthropoda</taxon>
        <taxon>Chelicerata</taxon>
        <taxon>Arachnida</taxon>
        <taxon>Acari</taxon>
        <taxon>Parasitiformes</taxon>
        <taxon>Ixodida</taxon>
        <taxon>Ixodoidea</taxon>
        <taxon>Ixodidae</taxon>
        <taxon>Ixodinae</taxon>
        <taxon>Ixodes</taxon>
    </lineage>
</organism>
<dbReference type="Proteomes" id="UP000805193">
    <property type="component" value="Unassembled WGS sequence"/>
</dbReference>